<name>A0AAU7Q9Q2_9GAMM</name>
<protein>
    <submittedName>
        <fullName evidence="2">SymE family type I addiction module toxin</fullName>
    </submittedName>
</protein>
<organism evidence="2">
    <name type="scientific">Acerihabitans sp. KWT182</name>
    <dbReference type="NCBI Taxonomy" id="3157919"/>
    <lineage>
        <taxon>Bacteria</taxon>
        <taxon>Pseudomonadati</taxon>
        <taxon>Pseudomonadota</taxon>
        <taxon>Gammaproteobacteria</taxon>
        <taxon>Enterobacterales</taxon>
        <taxon>Pectobacteriaceae</taxon>
        <taxon>Acerihabitans</taxon>
    </lineage>
</organism>
<dbReference type="GO" id="GO:0016788">
    <property type="term" value="F:hydrolase activity, acting on ester bonds"/>
    <property type="evidence" value="ECO:0007669"/>
    <property type="project" value="InterPro"/>
</dbReference>
<evidence type="ECO:0000313" key="2">
    <source>
        <dbReference type="EMBL" id="XBS69611.1"/>
    </source>
</evidence>
<evidence type="ECO:0000259" key="1">
    <source>
        <dbReference type="Pfam" id="PF08845"/>
    </source>
</evidence>
<gene>
    <name evidence="2" type="ORF">ABK905_25325</name>
</gene>
<dbReference type="EMBL" id="CP157947">
    <property type="protein sequence ID" value="XBS69611.1"/>
    <property type="molecule type" value="Genomic_DNA"/>
</dbReference>
<dbReference type="GO" id="GO:0005737">
    <property type="term" value="C:cytoplasm"/>
    <property type="evidence" value="ECO:0007669"/>
    <property type="project" value="InterPro"/>
</dbReference>
<dbReference type="Pfam" id="PF08845">
    <property type="entry name" value="SymE_toxin"/>
    <property type="match status" value="1"/>
</dbReference>
<dbReference type="GO" id="GO:0016070">
    <property type="term" value="P:RNA metabolic process"/>
    <property type="evidence" value="ECO:0007669"/>
    <property type="project" value="InterPro"/>
</dbReference>
<dbReference type="GO" id="GO:0003723">
    <property type="term" value="F:RNA binding"/>
    <property type="evidence" value="ECO:0007669"/>
    <property type="project" value="InterPro"/>
</dbReference>
<proteinExistence type="predicted"/>
<sequence length="79" mass="9070">MAKRDCYSEAGISKAQRRLKVGYISIRHETRATRMTTYYSRSPSLYLKGLWLREAGFSTDQAVRVMVEPGRLVILTEAE</sequence>
<reference evidence="2" key="1">
    <citation type="submission" date="2024-06" db="EMBL/GenBank/DDBJ databases">
        <authorList>
            <person name="Coelho C."/>
            <person name="Bento M."/>
            <person name="Garcia E."/>
            <person name="Camelo A."/>
            <person name="Brandao I."/>
            <person name="Espirito Santo C."/>
            <person name="Trovao J."/>
            <person name="Verissimo A."/>
            <person name="Costa J."/>
            <person name="Tiago I."/>
        </authorList>
    </citation>
    <scope>NUCLEOTIDE SEQUENCE</scope>
    <source>
        <strain evidence="2">KWT182</strain>
    </source>
</reference>
<accession>A0AAU7Q9Q2</accession>
<feature type="domain" description="Toxin SymE-like" evidence="1">
    <location>
        <begin position="16"/>
        <end position="74"/>
    </location>
</feature>
<dbReference type="AlphaFoldDB" id="A0AAU7Q9Q2"/>
<dbReference type="InterPro" id="IPR014944">
    <property type="entry name" value="Toxin_SymE-like"/>
</dbReference>